<dbReference type="Gene3D" id="1.10.1040.10">
    <property type="entry name" value="N-(1-d-carboxylethyl)-l-norvaline Dehydrogenase, domain 2"/>
    <property type="match status" value="1"/>
</dbReference>
<name>A0ABS9SYG3_9ACTN</name>
<sequence>MTPERRSGEVGVLGAGSEGLALAAHLASRGEAVRLHTRDPGRIRTIGRTRAIRARGLLQGRFPLVEVSSDLRELAGRCRVLFVAAVTTAYRAVAAALAPHLQPGHVVVLFSGKLCGSAEFGHALAGHGTHGVDVVETDALFAARAWDDRGVVVHGRKKWNLFTGADGGTADRHGERLRRLFPGLERAGSQVQRGLTDFGAVAHATIALANISRIDRAEELLFYREGLSERTVVLLERVEKEFQLVGEAYDAPVPPMAELLDRYYGCGGGTLLEAMRSVHVYRDITAPRSLDHRFLKEDVSSTLVPLTQLAERAAVPTPMTDALVSLFSALSGEDYRSTGRTLARLGWDGLSYDGIRAELKR</sequence>
<accession>A0ABS9SYG3</accession>
<protein>
    <submittedName>
        <fullName evidence="4">NAD/NADP octopine/nopaline dehydrogenase family protein</fullName>
    </submittedName>
</protein>
<dbReference type="InterPro" id="IPR003421">
    <property type="entry name" value="Opine_DH"/>
</dbReference>
<comment type="caution">
    <text evidence="4">The sequence shown here is derived from an EMBL/GenBank/DDBJ whole genome shotgun (WGS) entry which is preliminary data.</text>
</comment>
<gene>
    <name evidence="4" type="ORF">MMA15_13165</name>
</gene>
<dbReference type="Gene3D" id="3.40.50.720">
    <property type="entry name" value="NAD(P)-binding Rossmann-like Domain"/>
    <property type="match status" value="1"/>
</dbReference>
<reference evidence="4" key="2">
    <citation type="journal article" date="2023" name="Int. J. Syst. Evol. Microbiol.">
        <title>Streptomyces marispadix sp. nov., isolated from marine beach sediment of the Northern Coast of Portugal.</title>
        <authorList>
            <person name="dos Santos J.D.N."/>
            <person name="Vitorino I.R."/>
            <person name="Kallscheuer N."/>
            <person name="Srivastava A."/>
            <person name="Krautwurst S."/>
            <person name="Marz M."/>
            <person name="Jogler C."/>
            <person name="Lobo Da Cunha A."/>
            <person name="Catita J."/>
            <person name="Goncalves H."/>
            <person name="Gonzalez I."/>
            <person name="Reyes F."/>
            <person name="Lage O.M."/>
        </authorList>
    </citation>
    <scope>NUCLEOTIDE SEQUENCE</scope>
    <source>
        <strain evidence="4">M600PL45_2</strain>
    </source>
</reference>
<dbReference type="Pfam" id="PF01210">
    <property type="entry name" value="NAD_Gly3P_dh_N"/>
    <property type="match status" value="1"/>
</dbReference>
<feature type="domain" description="Opine dehydrogenase" evidence="3">
    <location>
        <begin position="190"/>
        <end position="330"/>
    </location>
</feature>
<dbReference type="InterPro" id="IPR011128">
    <property type="entry name" value="G3P_DH_NAD-dep_N"/>
</dbReference>
<proteinExistence type="predicted"/>
<evidence type="ECO:0000259" key="2">
    <source>
        <dbReference type="Pfam" id="PF01210"/>
    </source>
</evidence>
<keyword evidence="5" id="KW-1185">Reference proteome</keyword>
<dbReference type="SUPFAM" id="SSF48179">
    <property type="entry name" value="6-phosphogluconate dehydrogenase C-terminal domain-like"/>
    <property type="match status" value="1"/>
</dbReference>
<evidence type="ECO:0000313" key="4">
    <source>
        <dbReference type="EMBL" id="MCH6161315.1"/>
    </source>
</evidence>
<keyword evidence="1" id="KW-0560">Oxidoreductase</keyword>
<evidence type="ECO:0000259" key="3">
    <source>
        <dbReference type="Pfam" id="PF02317"/>
    </source>
</evidence>
<dbReference type="PANTHER" id="PTHR38015:SF1">
    <property type="entry name" value="OPINE DEHYDROGENASE DOMAIN-CONTAINING PROTEIN"/>
    <property type="match status" value="1"/>
</dbReference>
<dbReference type="Proteomes" id="UP001166784">
    <property type="component" value="Unassembled WGS sequence"/>
</dbReference>
<dbReference type="EMBL" id="JAKWJU010000002">
    <property type="protein sequence ID" value="MCH6161315.1"/>
    <property type="molecule type" value="Genomic_DNA"/>
</dbReference>
<dbReference type="InterPro" id="IPR013328">
    <property type="entry name" value="6PGD_dom2"/>
</dbReference>
<dbReference type="Pfam" id="PF02317">
    <property type="entry name" value="Octopine_DH"/>
    <property type="match status" value="1"/>
</dbReference>
<dbReference type="RefSeq" id="WP_241059683.1">
    <property type="nucleotide sequence ID" value="NZ_JAKWJU010000002.1"/>
</dbReference>
<dbReference type="SUPFAM" id="SSF51735">
    <property type="entry name" value="NAD(P)-binding Rossmann-fold domains"/>
    <property type="match status" value="1"/>
</dbReference>
<dbReference type="InterPro" id="IPR036291">
    <property type="entry name" value="NAD(P)-bd_dom_sf"/>
</dbReference>
<reference evidence="4" key="1">
    <citation type="submission" date="2022-03" db="EMBL/GenBank/DDBJ databases">
        <authorList>
            <person name="Santos J.D.N."/>
            <person name="Kallscheuer N."/>
            <person name="Jogler C."/>
            <person name="Lage O.M."/>
        </authorList>
    </citation>
    <scope>NUCLEOTIDE SEQUENCE</scope>
    <source>
        <strain evidence="4">M600PL45_2</strain>
    </source>
</reference>
<feature type="domain" description="Glycerol-3-phosphate dehydrogenase NAD-dependent N-terminal" evidence="2">
    <location>
        <begin position="10"/>
        <end position="109"/>
    </location>
</feature>
<evidence type="ECO:0000313" key="5">
    <source>
        <dbReference type="Proteomes" id="UP001166784"/>
    </source>
</evidence>
<dbReference type="InterPro" id="IPR008927">
    <property type="entry name" value="6-PGluconate_DH-like_C_sf"/>
</dbReference>
<dbReference type="InterPro" id="IPR051729">
    <property type="entry name" value="Opine/Lysopine_DH"/>
</dbReference>
<evidence type="ECO:0000256" key="1">
    <source>
        <dbReference type="ARBA" id="ARBA00023002"/>
    </source>
</evidence>
<organism evidence="4 5">
    <name type="scientific">Streptomyces marispadix</name>
    <dbReference type="NCBI Taxonomy" id="2922868"/>
    <lineage>
        <taxon>Bacteria</taxon>
        <taxon>Bacillati</taxon>
        <taxon>Actinomycetota</taxon>
        <taxon>Actinomycetes</taxon>
        <taxon>Kitasatosporales</taxon>
        <taxon>Streptomycetaceae</taxon>
        <taxon>Streptomyces</taxon>
    </lineage>
</organism>
<dbReference type="PANTHER" id="PTHR38015">
    <property type="entry name" value="BLR6086 PROTEIN"/>
    <property type="match status" value="1"/>
</dbReference>